<proteinExistence type="predicted"/>
<protein>
    <submittedName>
        <fullName evidence="2">Uncharacterized protein</fullName>
    </submittedName>
</protein>
<accession>A0AAV0S0I6</accession>
<name>A0AAV0S0I6_9ROSI</name>
<sequence length="274" mass="30834">MPSTSNIRQRICFSSISSTSTFGRIEQIGWSKECRRRDLWGTTMATCSGIESSRLDGCQSKVDGLEHVKHMVESETTMDERNTSWLRRLMHNLLSCTREHRRDVVAYPPLPAPARPSFRDGESIVPPVEPPRRRKRKSLTQFQELRTTQETELSEPFEYEWASAPDVAGGSSCYMPSQEHDMFPKGYLNSTISSRLRCIILRNNRPLRRRATTPQPPPPPPPLQTPVEGRVKRNPRAVVQRAREEGGGRDGGRRGRGHRGGCGGGKGGEQNEAN</sequence>
<reference evidence="2" key="1">
    <citation type="submission" date="2022-08" db="EMBL/GenBank/DDBJ databases">
        <authorList>
            <person name="Gutierrez-Valencia J."/>
        </authorList>
    </citation>
    <scope>NUCLEOTIDE SEQUENCE</scope>
</reference>
<gene>
    <name evidence="2" type="ORF">LITE_LOCUS50326</name>
</gene>
<dbReference type="Proteomes" id="UP001154282">
    <property type="component" value="Unassembled WGS sequence"/>
</dbReference>
<evidence type="ECO:0000313" key="2">
    <source>
        <dbReference type="EMBL" id="CAI0617532.1"/>
    </source>
</evidence>
<feature type="compositionally biased region" description="Pro residues" evidence="1">
    <location>
        <begin position="214"/>
        <end position="224"/>
    </location>
</feature>
<evidence type="ECO:0000256" key="1">
    <source>
        <dbReference type="SAM" id="MobiDB-lite"/>
    </source>
</evidence>
<dbReference type="EMBL" id="CAMGYJ010000011">
    <property type="protein sequence ID" value="CAI0617532.1"/>
    <property type="molecule type" value="Genomic_DNA"/>
</dbReference>
<dbReference type="AlphaFoldDB" id="A0AAV0S0I6"/>
<keyword evidence="3" id="KW-1185">Reference proteome</keyword>
<feature type="region of interest" description="Disordered" evidence="1">
    <location>
        <begin position="203"/>
        <end position="274"/>
    </location>
</feature>
<organism evidence="2 3">
    <name type="scientific">Linum tenue</name>
    <dbReference type="NCBI Taxonomy" id="586396"/>
    <lineage>
        <taxon>Eukaryota</taxon>
        <taxon>Viridiplantae</taxon>
        <taxon>Streptophyta</taxon>
        <taxon>Embryophyta</taxon>
        <taxon>Tracheophyta</taxon>
        <taxon>Spermatophyta</taxon>
        <taxon>Magnoliopsida</taxon>
        <taxon>eudicotyledons</taxon>
        <taxon>Gunneridae</taxon>
        <taxon>Pentapetalae</taxon>
        <taxon>rosids</taxon>
        <taxon>fabids</taxon>
        <taxon>Malpighiales</taxon>
        <taxon>Linaceae</taxon>
        <taxon>Linum</taxon>
    </lineage>
</organism>
<feature type="compositionally biased region" description="Basic and acidic residues" evidence="1">
    <location>
        <begin position="241"/>
        <end position="253"/>
    </location>
</feature>
<evidence type="ECO:0000313" key="3">
    <source>
        <dbReference type="Proteomes" id="UP001154282"/>
    </source>
</evidence>
<comment type="caution">
    <text evidence="2">The sequence shown here is derived from an EMBL/GenBank/DDBJ whole genome shotgun (WGS) entry which is preliminary data.</text>
</comment>
<feature type="region of interest" description="Disordered" evidence="1">
    <location>
        <begin position="117"/>
        <end position="139"/>
    </location>
</feature>